<feature type="compositionally biased region" description="Acidic residues" evidence="9">
    <location>
        <begin position="198"/>
        <end position="209"/>
    </location>
</feature>
<dbReference type="GO" id="GO:0061630">
    <property type="term" value="F:ubiquitin protein ligase activity"/>
    <property type="evidence" value="ECO:0007669"/>
    <property type="project" value="UniProtKB-EC"/>
</dbReference>
<gene>
    <name evidence="12" type="primary">LOC115024556</name>
</gene>
<feature type="compositionally biased region" description="Low complexity" evidence="9">
    <location>
        <begin position="224"/>
        <end position="233"/>
    </location>
</feature>
<comment type="catalytic activity">
    <reaction evidence="1">
        <text>S-ubiquitinyl-[E2 ubiquitin-conjugating enzyme]-L-cysteine + [acceptor protein]-L-lysine = [E2 ubiquitin-conjugating enzyme]-L-cysteine + N(6)-ubiquitinyl-[acceptor protein]-L-lysine.</text>
        <dbReference type="EC" id="2.3.2.27"/>
    </reaction>
</comment>
<feature type="region of interest" description="Disordered" evidence="9">
    <location>
        <begin position="103"/>
        <end position="142"/>
    </location>
</feature>
<evidence type="ECO:0000256" key="5">
    <source>
        <dbReference type="ARBA" id="ARBA00022723"/>
    </source>
</evidence>
<keyword evidence="5" id="KW-0479">Metal-binding</keyword>
<dbReference type="InterPro" id="IPR013083">
    <property type="entry name" value="Znf_RING/FYVE/PHD"/>
</dbReference>
<evidence type="ECO:0000256" key="4">
    <source>
        <dbReference type="ARBA" id="ARBA00022679"/>
    </source>
</evidence>
<feature type="region of interest" description="Disordered" evidence="9">
    <location>
        <begin position="1"/>
        <end position="72"/>
    </location>
</feature>
<dbReference type="GO" id="GO:0008270">
    <property type="term" value="F:zinc ion binding"/>
    <property type="evidence" value="ECO:0007669"/>
    <property type="project" value="UniProtKB-KW"/>
</dbReference>
<reference evidence="12" key="1">
    <citation type="submission" date="2025-08" db="UniProtKB">
        <authorList>
            <consortium name="RefSeq"/>
        </authorList>
    </citation>
    <scope>IDENTIFICATION</scope>
</reference>
<dbReference type="PROSITE" id="PS51292">
    <property type="entry name" value="ZF_RING_CH"/>
    <property type="match status" value="1"/>
</dbReference>
<feature type="compositionally biased region" description="Low complexity" evidence="9">
    <location>
        <begin position="55"/>
        <end position="70"/>
    </location>
</feature>
<evidence type="ECO:0000256" key="7">
    <source>
        <dbReference type="ARBA" id="ARBA00022786"/>
    </source>
</evidence>
<dbReference type="PANTHER" id="PTHR14471:SF5">
    <property type="entry name" value="E3 UBIQUITIN-PROTEIN LIGASE MARCHF10-RELATED"/>
    <property type="match status" value="1"/>
</dbReference>
<evidence type="ECO:0000256" key="2">
    <source>
        <dbReference type="ARBA" id="ARBA00004906"/>
    </source>
</evidence>
<keyword evidence="8" id="KW-0862">Zinc</keyword>
<dbReference type="PANTHER" id="PTHR14471">
    <property type="entry name" value="MARCH7/10 E3 UBIQUITIN PROTEIN LIGASE FAMILY MEMBER"/>
    <property type="match status" value="1"/>
</dbReference>
<feature type="compositionally biased region" description="Basic and acidic residues" evidence="9">
    <location>
        <begin position="9"/>
        <end position="29"/>
    </location>
</feature>
<sequence>MFWVRKKQRDLDHQDQKCAREKVGTEVKGEIPGMLPLSTLSQTMSPARKASKLQSPPCSSGENGSSEPGSLWNKGSVSCLQAISSATESMNADLAITSKSPLASRWNRERPSHYHNKHKSEHVKDGGLNGSTHGEMSEQTQSRDILRSNNKMKHLFSKTNIEEIRDCERPSSAETLDDFLGDTTPVPHLCIFDQMSSESEEEEEEEDELLASWQESRERTADKSSLASSGLSQSQHSLDSFRSTFSSLSDGHSLSSLLEQIRRLPPTASGQIDNLYVDVMMLLGDILEIQLQRYQEAQGGATAAHSNKDMACRPKQRLSEELPDEVDQCRVCHSGDSSPTNPLLSPCHCSGSVRFIHLDCLKKWIKSRIDFGLGPYTVRRCELCMWRLRLDPNTFDLDKYYKEQKEVDAVSFLLILREIAGGFSFRTLLAKAFLPARMTRSCPLTRVQIWSLLPYLIRMRLRRNRQRTRSAPESSDT</sequence>
<protein>
    <recommendedName>
        <fullName evidence="3">RING-type E3 ubiquitin transferase</fullName>
        <ecNumber evidence="3">2.3.2.27</ecNumber>
    </recommendedName>
</protein>
<accession>A0A6J2RMI2</accession>
<dbReference type="EC" id="2.3.2.27" evidence="3"/>
<dbReference type="SUPFAM" id="SSF57850">
    <property type="entry name" value="RING/U-box"/>
    <property type="match status" value="1"/>
</dbReference>
<dbReference type="InParanoid" id="A0A6J2RMI2"/>
<evidence type="ECO:0000256" key="8">
    <source>
        <dbReference type="ARBA" id="ARBA00022833"/>
    </source>
</evidence>
<keyword evidence="6" id="KW-0863">Zinc-finger</keyword>
<proteinExistence type="predicted"/>
<evidence type="ECO:0000259" key="10">
    <source>
        <dbReference type="PROSITE" id="PS51292"/>
    </source>
</evidence>
<evidence type="ECO:0000313" key="11">
    <source>
        <dbReference type="Proteomes" id="UP000504630"/>
    </source>
</evidence>
<dbReference type="OrthoDB" id="2154780at2759"/>
<dbReference type="RefSeq" id="XP_029312123.1">
    <property type="nucleotide sequence ID" value="XM_029456263.1"/>
</dbReference>
<dbReference type="GeneID" id="115024556"/>
<dbReference type="Gene3D" id="3.30.40.10">
    <property type="entry name" value="Zinc/RING finger domain, C3HC4 (zinc finger)"/>
    <property type="match status" value="1"/>
</dbReference>
<dbReference type="KEGG" id="cgob:115024556"/>
<keyword evidence="7" id="KW-0833">Ubl conjugation pathway</keyword>
<keyword evidence="11" id="KW-1185">Reference proteome</keyword>
<dbReference type="Proteomes" id="UP000504630">
    <property type="component" value="Chromosome 19"/>
</dbReference>
<name>A0A6J2RMI2_COTGO</name>
<feature type="compositionally biased region" description="Polar residues" evidence="9">
    <location>
        <begin position="130"/>
        <end position="142"/>
    </location>
</feature>
<dbReference type="Pfam" id="PF12906">
    <property type="entry name" value="RINGv"/>
    <property type="match status" value="1"/>
</dbReference>
<dbReference type="SMART" id="SM00744">
    <property type="entry name" value="RINGv"/>
    <property type="match status" value="1"/>
</dbReference>
<comment type="pathway">
    <text evidence="2">Protein modification; protein ubiquitination.</text>
</comment>
<evidence type="ECO:0000256" key="3">
    <source>
        <dbReference type="ARBA" id="ARBA00012483"/>
    </source>
</evidence>
<dbReference type="AlphaFoldDB" id="A0A6J2RMI2"/>
<evidence type="ECO:0000256" key="1">
    <source>
        <dbReference type="ARBA" id="ARBA00000900"/>
    </source>
</evidence>
<organism evidence="11 12">
    <name type="scientific">Cottoperca gobio</name>
    <name type="common">Frogmouth</name>
    <name type="synonym">Aphritis gobio</name>
    <dbReference type="NCBI Taxonomy" id="56716"/>
    <lineage>
        <taxon>Eukaryota</taxon>
        <taxon>Metazoa</taxon>
        <taxon>Chordata</taxon>
        <taxon>Craniata</taxon>
        <taxon>Vertebrata</taxon>
        <taxon>Euteleostomi</taxon>
        <taxon>Actinopterygii</taxon>
        <taxon>Neopterygii</taxon>
        <taxon>Teleostei</taxon>
        <taxon>Neoteleostei</taxon>
        <taxon>Acanthomorphata</taxon>
        <taxon>Eupercaria</taxon>
        <taxon>Perciformes</taxon>
        <taxon>Notothenioidei</taxon>
        <taxon>Bovichtidae</taxon>
        <taxon>Cottoperca</taxon>
    </lineage>
</organism>
<dbReference type="InterPro" id="IPR011016">
    <property type="entry name" value="Znf_RING-CH"/>
</dbReference>
<feature type="region of interest" description="Disordered" evidence="9">
    <location>
        <begin position="195"/>
        <end position="233"/>
    </location>
</feature>
<evidence type="ECO:0000256" key="9">
    <source>
        <dbReference type="SAM" id="MobiDB-lite"/>
    </source>
</evidence>
<dbReference type="InterPro" id="IPR052297">
    <property type="entry name" value="RING-CH-type_E3_ubiq-ligase"/>
</dbReference>
<evidence type="ECO:0000313" key="12">
    <source>
        <dbReference type="RefSeq" id="XP_029312123.1"/>
    </source>
</evidence>
<evidence type="ECO:0000256" key="6">
    <source>
        <dbReference type="ARBA" id="ARBA00022771"/>
    </source>
</evidence>
<keyword evidence="4" id="KW-0808">Transferase</keyword>
<feature type="domain" description="RING-CH-type" evidence="10">
    <location>
        <begin position="321"/>
        <end position="391"/>
    </location>
</feature>